<dbReference type="SUPFAM" id="SSF54211">
    <property type="entry name" value="Ribosomal protein S5 domain 2-like"/>
    <property type="match status" value="1"/>
</dbReference>
<keyword evidence="6 7" id="KW-0694">RNA-binding</keyword>
<evidence type="ECO:0000256" key="4">
    <source>
        <dbReference type="ARBA" id="ARBA00022759"/>
    </source>
</evidence>
<sequence>MLARAHRMRDGDAFRHTMRRGTKGVAPTLVVHAVTAPEPADSSVGFVVSKAVGSAVDRNRVKRRLRHLMRDRIDDLQDPTWVVVRALPPAAQAPSSSLSRDLDRAMTRALNGRRR</sequence>
<dbReference type="PANTHER" id="PTHR33992">
    <property type="entry name" value="RIBONUCLEASE P PROTEIN COMPONENT"/>
    <property type="match status" value="1"/>
</dbReference>
<dbReference type="PANTHER" id="PTHR33992:SF1">
    <property type="entry name" value="RIBONUCLEASE P PROTEIN COMPONENT"/>
    <property type="match status" value="1"/>
</dbReference>
<dbReference type="EMBL" id="RQJX01000021">
    <property type="protein sequence ID" value="RQN02400.1"/>
    <property type="molecule type" value="Genomic_DNA"/>
</dbReference>
<dbReference type="Pfam" id="PF00825">
    <property type="entry name" value="Ribonuclease_P"/>
    <property type="match status" value="1"/>
</dbReference>
<evidence type="ECO:0000313" key="10">
    <source>
        <dbReference type="EMBL" id="RQN02400.1"/>
    </source>
</evidence>
<feature type="compositionally biased region" description="Low complexity" evidence="9">
    <location>
        <begin position="89"/>
        <end position="99"/>
    </location>
</feature>
<dbReference type="GO" id="GO:0042781">
    <property type="term" value="F:3'-tRNA processing endoribonuclease activity"/>
    <property type="evidence" value="ECO:0007669"/>
    <property type="project" value="TreeGrafter"/>
</dbReference>
<comment type="similarity">
    <text evidence="7">Belongs to the RnpA family.</text>
</comment>
<dbReference type="GO" id="GO:0004526">
    <property type="term" value="F:ribonuclease P activity"/>
    <property type="evidence" value="ECO:0007669"/>
    <property type="project" value="UniProtKB-UniRule"/>
</dbReference>
<evidence type="ECO:0000256" key="7">
    <source>
        <dbReference type="HAMAP-Rule" id="MF_00227"/>
    </source>
</evidence>
<keyword evidence="4 7" id="KW-0255">Endonuclease</keyword>
<protein>
    <recommendedName>
        <fullName evidence="7 8">Ribonuclease P protein component</fullName>
        <shortName evidence="7">RNase P protein</shortName>
        <shortName evidence="7">RNaseP protein</shortName>
        <ecNumber evidence="7 8">3.1.26.5</ecNumber>
    </recommendedName>
    <alternativeName>
        <fullName evidence="7">Protein C5</fullName>
    </alternativeName>
</protein>
<keyword evidence="3 7" id="KW-0540">Nuclease</keyword>
<reference evidence="10 11" key="1">
    <citation type="submission" date="2018-11" db="EMBL/GenBank/DDBJ databases">
        <authorList>
            <person name="Li F."/>
        </authorList>
    </citation>
    <scope>NUCLEOTIDE SEQUENCE [LARGE SCALE GENOMIC DNA]</scope>
    <source>
        <strain evidence="10 11">YS17T</strain>
    </source>
</reference>
<comment type="function">
    <text evidence="1 7">RNaseP catalyzes the removal of the 5'-leader sequence from pre-tRNA to produce the mature 5'-terminus. It can also cleave other RNA substrates such as 4.5S RNA. The protein component plays an auxiliary but essential role in vivo by binding to the 5'-leader sequence and broadening the substrate specificity of the ribozyme.</text>
</comment>
<evidence type="ECO:0000256" key="3">
    <source>
        <dbReference type="ARBA" id="ARBA00022722"/>
    </source>
</evidence>
<dbReference type="AlphaFoldDB" id="A0A3N6W4J7"/>
<dbReference type="PROSITE" id="PS00648">
    <property type="entry name" value="RIBONUCLEASE_P"/>
    <property type="match status" value="1"/>
</dbReference>
<evidence type="ECO:0000256" key="5">
    <source>
        <dbReference type="ARBA" id="ARBA00022801"/>
    </source>
</evidence>
<evidence type="ECO:0000256" key="6">
    <source>
        <dbReference type="ARBA" id="ARBA00022884"/>
    </source>
</evidence>
<dbReference type="HAMAP" id="MF_00227">
    <property type="entry name" value="RNase_P"/>
    <property type="match status" value="1"/>
</dbReference>
<comment type="subunit">
    <text evidence="7">Consists of a catalytic RNA component (M1 or rnpB) and a protein subunit.</text>
</comment>
<evidence type="ECO:0000256" key="9">
    <source>
        <dbReference type="SAM" id="MobiDB-lite"/>
    </source>
</evidence>
<evidence type="ECO:0000313" key="11">
    <source>
        <dbReference type="Proteomes" id="UP000275225"/>
    </source>
</evidence>
<dbReference type="GO" id="GO:0001682">
    <property type="term" value="P:tRNA 5'-leader removal"/>
    <property type="evidence" value="ECO:0007669"/>
    <property type="project" value="UniProtKB-UniRule"/>
</dbReference>
<evidence type="ECO:0000256" key="8">
    <source>
        <dbReference type="NCBIfam" id="TIGR00188"/>
    </source>
</evidence>
<name>A0A3N6W4J7_9ACTN</name>
<organism evidence="10 11">
    <name type="scientific">Aeromicrobium camelliae</name>
    <dbReference type="NCBI Taxonomy" id="1538144"/>
    <lineage>
        <taxon>Bacteria</taxon>
        <taxon>Bacillati</taxon>
        <taxon>Actinomycetota</taxon>
        <taxon>Actinomycetes</taxon>
        <taxon>Propionibacteriales</taxon>
        <taxon>Nocardioidaceae</taxon>
        <taxon>Aeromicrobium</taxon>
    </lineage>
</organism>
<accession>A0A3N6W4J7</accession>
<keyword evidence="5 7" id="KW-0378">Hydrolase</keyword>
<gene>
    <name evidence="7 10" type="primary">rnpA</name>
    <name evidence="10" type="ORF">EHW97_13420</name>
</gene>
<comment type="catalytic activity">
    <reaction evidence="7">
        <text>Endonucleolytic cleavage of RNA, removing 5'-extranucleotides from tRNA precursor.</text>
        <dbReference type="EC" id="3.1.26.5"/>
    </reaction>
</comment>
<evidence type="ECO:0000256" key="2">
    <source>
        <dbReference type="ARBA" id="ARBA00022694"/>
    </source>
</evidence>
<dbReference type="GO" id="GO:0030677">
    <property type="term" value="C:ribonuclease P complex"/>
    <property type="evidence" value="ECO:0007669"/>
    <property type="project" value="TreeGrafter"/>
</dbReference>
<dbReference type="OrthoDB" id="196964at2"/>
<dbReference type="InterPro" id="IPR000100">
    <property type="entry name" value="RNase_P"/>
</dbReference>
<dbReference type="Gene3D" id="3.30.230.10">
    <property type="match status" value="1"/>
</dbReference>
<dbReference type="EC" id="3.1.26.5" evidence="7 8"/>
<evidence type="ECO:0000256" key="1">
    <source>
        <dbReference type="ARBA" id="ARBA00002663"/>
    </source>
</evidence>
<feature type="region of interest" description="Disordered" evidence="9">
    <location>
        <begin position="89"/>
        <end position="115"/>
    </location>
</feature>
<dbReference type="InterPro" id="IPR020539">
    <property type="entry name" value="RNase_P_CS"/>
</dbReference>
<keyword evidence="11" id="KW-1185">Reference proteome</keyword>
<dbReference type="GO" id="GO:0000049">
    <property type="term" value="F:tRNA binding"/>
    <property type="evidence" value="ECO:0007669"/>
    <property type="project" value="UniProtKB-UniRule"/>
</dbReference>
<dbReference type="Proteomes" id="UP000275225">
    <property type="component" value="Unassembled WGS sequence"/>
</dbReference>
<comment type="caution">
    <text evidence="10">The sequence shown here is derived from an EMBL/GenBank/DDBJ whole genome shotgun (WGS) entry which is preliminary data.</text>
</comment>
<dbReference type="NCBIfam" id="TIGR00188">
    <property type="entry name" value="rnpA"/>
    <property type="match status" value="1"/>
</dbReference>
<keyword evidence="2 7" id="KW-0819">tRNA processing</keyword>
<dbReference type="InterPro" id="IPR020568">
    <property type="entry name" value="Ribosomal_Su5_D2-typ_SF"/>
</dbReference>
<dbReference type="InterPro" id="IPR014721">
    <property type="entry name" value="Ribsml_uS5_D2-typ_fold_subgr"/>
</dbReference>
<proteinExistence type="inferred from homology"/>
<dbReference type="RefSeq" id="WP_124237688.1">
    <property type="nucleotide sequence ID" value="NZ_JBHUFI010000009.1"/>
</dbReference>